<name>A0AAD7BBB6_9AGAR</name>
<accession>A0AAD7BBB6</accession>
<reference evidence="1" key="1">
    <citation type="submission" date="2023-03" db="EMBL/GenBank/DDBJ databases">
        <title>Massive genome expansion in bonnet fungi (Mycena s.s.) driven by repeated elements and novel gene families across ecological guilds.</title>
        <authorList>
            <consortium name="Lawrence Berkeley National Laboratory"/>
            <person name="Harder C.B."/>
            <person name="Miyauchi S."/>
            <person name="Viragh M."/>
            <person name="Kuo A."/>
            <person name="Thoen E."/>
            <person name="Andreopoulos B."/>
            <person name="Lu D."/>
            <person name="Skrede I."/>
            <person name="Drula E."/>
            <person name="Henrissat B."/>
            <person name="Morin E."/>
            <person name="Kohler A."/>
            <person name="Barry K."/>
            <person name="LaButti K."/>
            <person name="Morin E."/>
            <person name="Salamov A."/>
            <person name="Lipzen A."/>
            <person name="Mereny Z."/>
            <person name="Hegedus B."/>
            <person name="Baldrian P."/>
            <person name="Stursova M."/>
            <person name="Weitz H."/>
            <person name="Taylor A."/>
            <person name="Grigoriev I.V."/>
            <person name="Nagy L.G."/>
            <person name="Martin F."/>
            <person name="Kauserud H."/>
        </authorList>
    </citation>
    <scope>NUCLEOTIDE SEQUENCE</scope>
    <source>
        <strain evidence="1">9284</strain>
    </source>
</reference>
<organism evidence="1 2">
    <name type="scientific">Roridomyces roridus</name>
    <dbReference type="NCBI Taxonomy" id="1738132"/>
    <lineage>
        <taxon>Eukaryota</taxon>
        <taxon>Fungi</taxon>
        <taxon>Dikarya</taxon>
        <taxon>Basidiomycota</taxon>
        <taxon>Agaricomycotina</taxon>
        <taxon>Agaricomycetes</taxon>
        <taxon>Agaricomycetidae</taxon>
        <taxon>Agaricales</taxon>
        <taxon>Marasmiineae</taxon>
        <taxon>Mycenaceae</taxon>
        <taxon>Roridomyces</taxon>
    </lineage>
</organism>
<gene>
    <name evidence="1" type="ORF">FB45DRAFT_1106827</name>
</gene>
<evidence type="ECO:0000313" key="1">
    <source>
        <dbReference type="EMBL" id="KAJ7615946.1"/>
    </source>
</evidence>
<proteinExistence type="predicted"/>
<sequence length="301" mass="33562">MDTMLLMSLNPLQFLTTARWYSFTVSWTDDEEMEFAHWTRLLPSQDTSTLGDAALAWTCHYSLYPCLHLPRHPAPSLRNDDEHFVLMAIQLALIRLKTDFCGGVPHAWAFSLHPSPDEPRQGDLGAVTCCAAPPYSIRPAFFRVPVSTPALIPRSRLHTHLLDGPKEDRALSLLLLLVSLIRDDATEGRVIELPESSAGTFPWVLLFLSVAISLLPRMPPQRSQCRPPKTSQQCTPYPTIRYDASWPETWRAQRRRGMSCTPALPSSDDASPHPCAIVIRPAPASDFFMIVGFFVGPSGTA</sequence>
<comment type="caution">
    <text evidence="1">The sequence shown here is derived from an EMBL/GenBank/DDBJ whole genome shotgun (WGS) entry which is preliminary data.</text>
</comment>
<keyword evidence="2" id="KW-1185">Reference proteome</keyword>
<dbReference type="Proteomes" id="UP001221142">
    <property type="component" value="Unassembled WGS sequence"/>
</dbReference>
<protein>
    <submittedName>
        <fullName evidence="1">Uncharacterized protein</fullName>
    </submittedName>
</protein>
<dbReference type="AlphaFoldDB" id="A0AAD7BBB6"/>
<dbReference type="EMBL" id="JARKIF010000023">
    <property type="protein sequence ID" value="KAJ7615946.1"/>
    <property type="molecule type" value="Genomic_DNA"/>
</dbReference>
<evidence type="ECO:0000313" key="2">
    <source>
        <dbReference type="Proteomes" id="UP001221142"/>
    </source>
</evidence>